<dbReference type="Gene3D" id="3.30.460.10">
    <property type="entry name" value="Beta Polymerase, domain 2"/>
    <property type="match status" value="1"/>
</dbReference>
<evidence type="ECO:0000313" key="2">
    <source>
        <dbReference type="EMBL" id="NYE57788.1"/>
    </source>
</evidence>
<dbReference type="InterPro" id="IPR024700">
    <property type="entry name" value="UCP020217"/>
</dbReference>
<sequence length="124" mass="14426">MVPFSEKDIIEQREWLKKRQKRQEEEKKILREEALSKAKEIAKFIRQRYGVKDVYLFGSLADENAFFTPISDIDIFIAGKIEGSFFKMVAECVDLAVPFQVHLVLEEDAPASLVEKVYREGKKL</sequence>
<dbReference type="Proteomes" id="UP000604066">
    <property type="component" value="Unassembled WGS sequence"/>
</dbReference>
<gene>
    <name evidence="2" type="ORF">HDG70_001503</name>
</gene>
<proteinExistence type="predicted"/>
<dbReference type="Pfam" id="PF18765">
    <property type="entry name" value="Polbeta"/>
    <property type="match status" value="1"/>
</dbReference>
<keyword evidence="3" id="KW-1185">Reference proteome</keyword>
<dbReference type="CDD" id="cd05403">
    <property type="entry name" value="NT_KNTase_like"/>
    <property type="match status" value="1"/>
</dbReference>
<organism evidence="2 3">
    <name type="scientific">Carboxydothermus ferrireducens DSM 11255</name>
    <dbReference type="NCBI Taxonomy" id="1119529"/>
    <lineage>
        <taxon>Bacteria</taxon>
        <taxon>Bacillati</taxon>
        <taxon>Bacillota</taxon>
        <taxon>Clostridia</taxon>
        <taxon>Thermoanaerobacterales</taxon>
        <taxon>Thermoanaerobacteraceae</taxon>
        <taxon>Carboxydothermus</taxon>
    </lineage>
</organism>
<dbReference type="EMBL" id="JACCBS010000002">
    <property type="protein sequence ID" value="NYE57788.1"/>
    <property type="molecule type" value="Genomic_DNA"/>
</dbReference>
<protein>
    <submittedName>
        <fullName evidence="2">Nucleotidyltransferase</fullName>
    </submittedName>
</protein>
<dbReference type="PIRSF" id="PIRSF020217">
    <property type="entry name" value="UCP020217"/>
    <property type="match status" value="1"/>
</dbReference>
<dbReference type="InterPro" id="IPR041633">
    <property type="entry name" value="Polbeta"/>
</dbReference>
<dbReference type="RefSeq" id="WP_034541463.1">
    <property type="nucleotide sequence ID" value="NZ_ATYG01000003.1"/>
</dbReference>
<reference evidence="2 3" key="1">
    <citation type="submission" date="2020-07" db="EMBL/GenBank/DDBJ databases">
        <title>Genomic Encyclopedia of Type Strains, Phase III (KMG-III): the genomes of soil and plant-associated and newly described type strains.</title>
        <authorList>
            <person name="Whitman W."/>
        </authorList>
    </citation>
    <scope>NUCLEOTIDE SEQUENCE [LARGE SCALE GENOMIC DNA]</scope>
    <source>
        <strain evidence="2 3">DSM 11255</strain>
    </source>
</reference>
<name>A0ABX2RD91_9THEO</name>
<feature type="domain" description="Polymerase beta nucleotidyltransferase" evidence="1">
    <location>
        <begin position="39"/>
        <end position="124"/>
    </location>
</feature>
<dbReference type="SUPFAM" id="SSF81301">
    <property type="entry name" value="Nucleotidyltransferase"/>
    <property type="match status" value="1"/>
</dbReference>
<evidence type="ECO:0000259" key="1">
    <source>
        <dbReference type="Pfam" id="PF18765"/>
    </source>
</evidence>
<evidence type="ECO:0000313" key="3">
    <source>
        <dbReference type="Proteomes" id="UP000604066"/>
    </source>
</evidence>
<comment type="caution">
    <text evidence="2">The sequence shown here is derived from an EMBL/GenBank/DDBJ whole genome shotgun (WGS) entry which is preliminary data.</text>
</comment>
<dbReference type="InterPro" id="IPR043519">
    <property type="entry name" value="NT_sf"/>
</dbReference>
<accession>A0ABX2RD91</accession>